<reference evidence="2" key="1">
    <citation type="journal article" date="2020" name="Stud. Mycol.">
        <title>101 Dothideomycetes genomes: a test case for predicting lifestyles and emergence of pathogens.</title>
        <authorList>
            <person name="Haridas S."/>
            <person name="Albert R."/>
            <person name="Binder M."/>
            <person name="Bloem J."/>
            <person name="Labutti K."/>
            <person name="Salamov A."/>
            <person name="Andreopoulos B."/>
            <person name="Baker S."/>
            <person name="Barry K."/>
            <person name="Bills G."/>
            <person name="Bluhm B."/>
            <person name="Cannon C."/>
            <person name="Castanera R."/>
            <person name="Culley D."/>
            <person name="Daum C."/>
            <person name="Ezra D."/>
            <person name="Gonzalez J."/>
            <person name="Henrissat B."/>
            <person name="Kuo A."/>
            <person name="Liang C."/>
            <person name="Lipzen A."/>
            <person name="Lutzoni F."/>
            <person name="Magnuson J."/>
            <person name="Mondo S."/>
            <person name="Nolan M."/>
            <person name="Ohm R."/>
            <person name="Pangilinan J."/>
            <person name="Park H.-J."/>
            <person name="Ramirez L."/>
            <person name="Alfaro M."/>
            <person name="Sun H."/>
            <person name="Tritt A."/>
            <person name="Yoshinaga Y."/>
            <person name="Zwiers L.-H."/>
            <person name="Turgeon B."/>
            <person name="Goodwin S."/>
            <person name="Spatafora J."/>
            <person name="Crous P."/>
            <person name="Grigoriev I."/>
        </authorList>
    </citation>
    <scope>NUCLEOTIDE SEQUENCE</scope>
    <source>
        <strain evidence="2">CBS 130266</strain>
    </source>
</reference>
<gene>
    <name evidence="2" type="ORF">EJ08DRAFT_215720</name>
</gene>
<dbReference type="Pfam" id="PF06985">
    <property type="entry name" value="HET"/>
    <property type="match status" value="1"/>
</dbReference>
<dbReference type="OrthoDB" id="2958217at2759"/>
<dbReference type="PANTHER" id="PTHR33112">
    <property type="entry name" value="DOMAIN PROTEIN, PUTATIVE-RELATED"/>
    <property type="match status" value="1"/>
</dbReference>
<comment type="caution">
    <text evidence="2">The sequence shown here is derived from an EMBL/GenBank/DDBJ whole genome shotgun (WGS) entry which is preliminary data.</text>
</comment>
<protein>
    <submittedName>
        <fullName evidence="2">HET-domain-containing protein</fullName>
    </submittedName>
</protein>
<dbReference type="EMBL" id="MU007037">
    <property type="protein sequence ID" value="KAF2430671.1"/>
    <property type="molecule type" value="Genomic_DNA"/>
</dbReference>
<evidence type="ECO:0000313" key="3">
    <source>
        <dbReference type="Proteomes" id="UP000800235"/>
    </source>
</evidence>
<organism evidence="2 3">
    <name type="scientific">Tothia fuscella</name>
    <dbReference type="NCBI Taxonomy" id="1048955"/>
    <lineage>
        <taxon>Eukaryota</taxon>
        <taxon>Fungi</taxon>
        <taxon>Dikarya</taxon>
        <taxon>Ascomycota</taxon>
        <taxon>Pezizomycotina</taxon>
        <taxon>Dothideomycetes</taxon>
        <taxon>Pleosporomycetidae</taxon>
        <taxon>Venturiales</taxon>
        <taxon>Cylindrosympodiaceae</taxon>
        <taxon>Tothia</taxon>
    </lineage>
</organism>
<dbReference type="Proteomes" id="UP000800235">
    <property type="component" value="Unassembled WGS sequence"/>
</dbReference>
<accession>A0A9P4TYU3</accession>
<keyword evidence="3" id="KW-1185">Reference proteome</keyword>
<evidence type="ECO:0000313" key="2">
    <source>
        <dbReference type="EMBL" id="KAF2430671.1"/>
    </source>
</evidence>
<sequence length="265" mass="30675">MSNQPRGVGLEPPNNLRLHITSPNDAGMQYLTLSHCWGKLEVLKLKSENITSMIAGFRLDEIPKTFHEAVTITRKLGFQYLWIDALCIVQDSPTDWAKEASRMAIVYENSTCTIAAAHGSDSTAGCYVNRQPLQYLPCKLTRTDSMCTDFRQQSEIYAEPPHRCLPSRDVLLGLERQPLHNRAWLVQERTLSPRILYFGSQFMSWEYRDLETPEHHRFDWQVETPFPNVDSPDFDDEFEHPNRILKLLRKAPLAFPDDTMEFHVH</sequence>
<dbReference type="InterPro" id="IPR010730">
    <property type="entry name" value="HET"/>
</dbReference>
<feature type="domain" description="Heterokaryon incompatibility" evidence="1">
    <location>
        <begin position="30"/>
        <end position="188"/>
    </location>
</feature>
<dbReference type="AlphaFoldDB" id="A0A9P4TYU3"/>
<dbReference type="PANTHER" id="PTHR33112:SF16">
    <property type="entry name" value="HETEROKARYON INCOMPATIBILITY DOMAIN-CONTAINING PROTEIN"/>
    <property type="match status" value="1"/>
</dbReference>
<proteinExistence type="predicted"/>
<name>A0A9P4TYU3_9PEZI</name>
<evidence type="ECO:0000259" key="1">
    <source>
        <dbReference type="Pfam" id="PF06985"/>
    </source>
</evidence>